<gene>
    <name evidence="1" type="ORF">DDF67_13280</name>
</gene>
<dbReference type="Proteomes" id="UP000245073">
    <property type="component" value="Unassembled WGS sequence"/>
</dbReference>
<sequence>MDLLDRLERLEMELARHRERAMAAEIVANVFFAHLLDLCDQIDEPIDLDLILERLAQDMTEAQSRAGTRAQRLCWERVQSSTLGMIGQIRDARGALRPANENAAH</sequence>
<accession>A0A2T9JXQ0</accession>
<dbReference type="RefSeq" id="WP_109101361.1">
    <property type="nucleotide sequence ID" value="NZ_QDKQ01000047.1"/>
</dbReference>
<comment type="caution">
    <text evidence="1">The sequence shown here is derived from an EMBL/GenBank/DDBJ whole genome shotgun (WGS) entry which is preliminary data.</text>
</comment>
<evidence type="ECO:0000313" key="1">
    <source>
        <dbReference type="EMBL" id="PVM88518.1"/>
    </source>
</evidence>
<protein>
    <submittedName>
        <fullName evidence="1">Uncharacterized protein</fullName>
    </submittedName>
</protein>
<keyword evidence="2" id="KW-1185">Reference proteome</keyword>
<proteinExistence type="predicted"/>
<evidence type="ECO:0000313" key="2">
    <source>
        <dbReference type="Proteomes" id="UP000245073"/>
    </source>
</evidence>
<dbReference type="EMBL" id="QDKQ01000047">
    <property type="protein sequence ID" value="PVM88518.1"/>
    <property type="molecule type" value="Genomic_DNA"/>
</dbReference>
<dbReference type="OrthoDB" id="9938531at2"/>
<reference evidence="1 2" key="1">
    <citation type="submission" date="2018-04" db="EMBL/GenBank/DDBJ databases">
        <title>The genome sequence of Caulobacter sp. 744.</title>
        <authorList>
            <person name="Gao J."/>
            <person name="Sun J."/>
        </authorList>
    </citation>
    <scope>NUCLEOTIDE SEQUENCE [LARGE SCALE GENOMIC DNA]</scope>
    <source>
        <strain evidence="1 2">774</strain>
    </source>
</reference>
<name>A0A2T9JXQ0_9CAUL</name>
<organism evidence="1 2">
    <name type="scientific">Caulobacter endophyticus</name>
    <dbReference type="NCBI Taxonomy" id="2172652"/>
    <lineage>
        <taxon>Bacteria</taxon>
        <taxon>Pseudomonadati</taxon>
        <taxon>Pseudomonadota</taxon>
        <taxon>Alphaproteobacteria</taxon>
        <taxon>Caulobacterales</taxon>
        <taxon>Caulobacteraceae</taxon>
        <taxon>Caulobacter</taxon>
    </lineage>
</organism>
<dbReference type="AlphaFoldDB" id="A0A2T9JXQ0"/>